<comment type="caution">
    <text evidence="2">The sequence shown here is derived from an EMBL/GenBank/DDBJ whole genome shotgun (WGS) entry which is preliminary data.</text>
</comment>
<dbReference type="InterPro" id="IPR018713">
    <property type="entry name" value="MPAB/Lcp_cat_dom"/>
</dbReference>
<organism evidence="2 3">
    <name type="scientific">Microlunatus parietis</name>
    <dbReference type="NCBI Taxonomy" id="682979"/>
    <lineage>
        <taxon>Bacteria</taxon>
        <taxon>Bacillati</taxon>
        <taxon>Actinomycetota</taxon>
        <taxon>Actinomycetes</taxon>
        <taxon>Propionibacteriales</taxon>
        <taxon>Propionibacteriaceae</taxon>
        <taxon>Microlunatus</taxon>
    </lineage>
</organism>
<dbReference type="Pfam" id="PF09995">
    <property type="entry name" value="MPAB_Lcp_cat"/>
    <property type="match status" value="1"/>
</dbReference>
<sequence length="277" mass="31354">MAATQELLRTLHPERDYGQMFELIQREFPTPMAMATADQTLRTFCVPAMSRLMATTGEFIRRGVKRMVDTALLQDAWDRNGLDSPAGRAALSRVNRIHARYDIAADHFTFVLAVDTVVPVRFIERYGWRRITPAEKAAVHAFRSEQGRRMNIKDFPPTYDQTARFLDEYEQSTYAYTKANEELAEAAMSATLAATGLTGRSAKLTRQLLLATIPPRVLETCGLPPVPRWARRLADVTIRAMAQADRHRRSDDALNDLPAVKLLYPDGYRIDDLGPDR</sequence>
<gene>
    <name evidence="2" type="ORF">BKA15_004544</name>
</gene>
<dbReference type="PANTHER" id="PTHR36124:SF1">
    <property type="entry name" value="ER-BOUND OXYGENASE MPAB_MPAB'_RUBBER OXYGENASE CATALYTIC DOMAIN-CONTAINING PROTEIN"/>
    <property type="match status" value="1"/>
</dbReference>
<feature type="domain" description="ER-bound oxygenase mpaB/mpaB'/Rubber oxygenase catalytic" evidence="1">
    <location>
        <begin position="63"/>
        <end position="239"/>
    </location>
</feature>
<evidence type="ECO:0000259" key="1">
    <source>
        <dbReference type="Pfam" id="PF09995"/>
    </source>
</evidence>
<protein>
    <recommendedName>
        <fullName evidence="1">ER-bound oxygenase mpaB/mpaB'/Rubber oxygenase catalytic domain-containing protein</fullName>
    </recommendedName>
</protein>
<name>A0A7Y9LDW4_9ACTN</name>
<dbReference type="Proteomes" id="UP000569914">
    <property type="component" value="Unassembled WGS sequence"/>
</dbReference>
<proteinExistence type="predicted"/>
<reference evidence="2 3" key="1">
    <citation type="submission" date="2020-07" db="EMBL/GenBank/DDBJ databases">
        <title>Sequencing the genomes of 1000 actinobacteria strains.</title>
        <authorList>
            <person name="Klenk H.-P."/>
        </authorList>
    </citation>
    <scope>NUCLEOTIDE SEQUENCE [LARGE SCALE GENOMIC DNA]</scope>
    <source>
        <strain evidence="2 3">DSM 22083</strain>
    </source>
</reference>
<dbReference type="InterPro" id="IPR046366">
    <property type="entry name" value="MPAB"/>
</dbReference>
<dbReference type="RefSeq" id="WP_179754544.1">
    <property type="nucleotide sequence ID" value="NZ_JACCBU010000001.1"/>
</dbReference>
<dbReference type="EMBL" id="JACCBU010000001">
    <property type="protein sequence ID" value="NYE73215.1"/>
    <property type="molecule type" value="Genomic_DNA"/>
</dbReference>
<keyword evidence="3" id="KW-1185">Reference proteome</keyword>
<dbReference type="AlphaFoldDB" id="A0A7Y9LDW4"/>
<evidence type="ECO:0000313" key="3">
    <source>
        <dbReference type="Proteomes" id="UP000569914"/>
    </source>
</evidence>
<dbReference type="PANTHER" id="PTHR36124">
    <property type="match status" value="1"/>
</dbReference>
<dbReference type="GO" id="GO:0016491">
    <property type="term" value="F:oxidoreductase activity"/>
    <property type="evidence" value="ECO:0007669"/>
    <property type="project" value="InterPro"/>
</dbReference>
<accession>A0A7Y9LDW4</accession>
<evidence type="ECO:0000313" key="2">
    <source>
        <dbReference type="EMBL" id="NYE73215.1"/>
    </source>
</evidence>